<dbReference type="Pfam" id="PF14617">
    <property type="entry name" value="CMS1"/>
    <property type="match status" value="1"/>
</dbReference>
<dbReference type="GO" id="GO:0030686">
    <property type="term" value="C:90S preribosome"/>
    <property type="evidence" value="ECO:0007669"/>
    <property type="project" value="TreeGrafter"/>
</dbReference>
<accession>A0A9W7GE46</accession>
<feature type="region of interest" description="Disordered" evidence="1">
    <location>
        <begin position="145"/>
        <end position="182"/>
    </location>
</feature>
<organism evidence="2 3">
    <name type="scientific">Triparma columacea</name>
    <dbReference type="NCBI Taxonomy" id="722753"/>
    <lineage>
        <taxon>Eukaryota</taxon>
        <taxon>Sar</taxon>
        <taxon>Stramenopiles</taxon>
        <taxon>Ochrophyta</taxon>
        <taxon>Bolidophyceae</taxon>
        <taxon>Parmales</taxon>
        <taxon>Triparmaceae</taxon>
        <taxon>Triparma</taxon>
    </lineage>
</organism>
<dbReference type="InterPro" id="IPR032704">
    <property type="entry name" value="Cms1"/>
</dbReference>
<keyword evidence="3" id="KW-1185">Reference proteome</keyword>
<reference evidence="3" key="1">
    <citation type="journal article" date="2023" name="Commun. Biol.">
        <title>Genome analysis of Parmales, the sister group of diatoms, reveals the evolutionary specialization of diatoms from phago-mixotrophs to photoautotrophs.</title>
        <authorList>
            <person name="Ban H."/>
            <person name="Sato S."/>
            <person name="Yoshikawa S."/>
            <person name="Yamada K."/>
            <person name="Nakamura Y."/>
            <person name="Ichinomiya M."/>
            <person name="Sato N."/>
            <person name="Blanc-Mathieu R."/>
            <person name="Endo H."/>
            <person name="Kuwata A."/>
            <person name="Ogata H."/>
        </authorList>
    </citation>
    <scope>NUCLEOTIDE SEQUENCE [LARGE SCALE GENOMIC DNA]</scope>
</reference>
<feature type="compositionally biased region" description="Polar residues" evidence="1">
    <location>
        <begin position="83"/>
        <end position="94"/>
    </location>
</feature>
<dbReference type="InterPro" id="IPR027417">
    <property type="entry name" value="P-loop_NTPase"/>
</dbReference>
<dbReference type="Gene3D" id="3.40.50.300">
    <property type="entry name" value="P-loop containing nucleotide triphosphate hydrolases"/>
    <property type="match status" value="1"/>
</dbReference>
<evidence type="ECO:0000313" key="2">
    <source>
        <dbReference type="EMBL" id="GMI44341.1"/>
    </source>
</evidence>
<name>A0A9W7GE46_9STRA</name>
<dbReference type="AlphaFoldDB" id="A0A9W7GE46"/>
<dbReference type="SUPFAM" id="SSF52540">
    <property type="entry name" value="P-loop containing nucleoside triphosphate hydrolases"/>
    <property type="match status" value="1"/>
</dbReference>
<feature type="region of interest" description="Disordered" evidence="1">
    <location>
        <begin position="1"/>
        <end position="112"/>
    </location>
</feature>
<dbReference type="OrthoDB" id="1929311at2759"/>
<sequence>MGDDLDDDYFDFSVGNIEPDVQDDIEDRSNGIKPKKGTSTSTSKKGNTTNQEQNNKHANIDDADISSKTNDNKKRKNTTNNTHILQQSGQQSSPAKKKKKKKKRDPSTLSDAQLLIQTGRTISSATTAQQCAFFNAAYCSTLASEDGSVPSKLPESRFEDNLVEPPPTADLDDSTSPSAPIPDTDPNFLTFFRSLVLSPSSGGSKVLKKHRSPSPQILIISSSAKRSCAILQLLKPLKVRIAKLFSKNMSISEQVAMLSSPHPVAVGTPSRLLKLAEEGALKMDDTRLVIMDMKEDKKGFSVMTLRDCQRDLMTLVKEHMVKREQCKIVLY</sequence>
<dbReference type="Proteomes" id="UP001165065">
    <property type="component" value="Unassembled WGS sequence"/>
</dbReference>
<dbReference type="PANTHER" id="PTHR24030:SF0">
    <property type="entry name" value="PROTEIN CMSS1"/>
    <property type="match status" value="1"/>
</dbReference>
<evidence type="ECO:0000313" key="3">
    <source>
        <dbReference type="Proteomes" id="UP001165065"/>
    </source>
</evidence>
<evidence type="ECO:0000256" key="1">
    <source>
        <dbReference type="SAM" id="MobiDB-lite"/>
    </source>
</evidence>
<dbReference type="EMBL" id="BRYA01000213">
    <property type="protein sequence ID" value="GMI44341.1"/>
    <property type="molecule type" value="Genomic_DNA"/>
</dbReference>
<gene>
    <name evidence="2" type="ORF">TrCOL_g419</name>
</gene>
<comment type="caution">
    <text evidence="2">The sequence shown here is derived from an EMBL/GenBank/DDBJ whole genome shotgun (WGS) entry which is preliminary data.</text>
</comment>
<feature type="compositionally biased region" description="Basic residues" evidence="1">
    <location>
        <begin position="95"/>
        <end position="104"/>
    </location>
</feature>
<dbReference type="GO" id="GO:0005634">
    <property type="term" value="C:nucleus"/>
    <property type="evidence" value="ECO:0007669"/>
    <property type="project" value="TreeGrafter"/>
</dbReference>
<proteinExistence type="predicted"/>
<dbReference type="PANTHER" id="PTHR24030">
    <property type="entry name" value="PROTEIN CMSS1"/>
    <property type="match status" value="1"/>
</dbReference>
<feature type="compositionally biased region" description="Acidic residues" evidence="1">
    <location>
        <begin position="1"/>
        <end position="10"/>
    </location>
</feature>
<feature type="compositionally biased region" description="Low complexity" evidence="1">
    <location>
        <begin position="37"/>
        <end position="50"/>
    </location>
</feature>
<protein>
    <submittedName>
        <fullName evidence="2">Uncharacterized protein</fullName>
    </submittedName>
</protein>